<evidence type="ECO:0000256" key="1">
    <source>
        <dbReference type="SAM" id="Phobius"/>
    </source>
</evidence>
<dbReference type="Proteomes" id="UP001500212">
    <property type="component" value="Unassembled WGS sequence"/>
</dbReference>
<evidence type="ECO:0000313" key="2">
    <source>
        <dbReference type="EMBL" id="GAA4609539.1"/>
    </source>
</evidence>
<keyword evidence="1" id="KW-0812">Transmembrane</keyword>
<organism evidence="2 3">
    <name type="scientific">Actinoallomurus liliacearum</name>
    <dbReference type="NCBI Taxonomy" id="1080073"/>
    <lineage>
        <taxon>Bacteria</taxon>
        <taxon>Bacillati</taxon>
        <taxon>Actinomycetota</taxon>
        <taxon>Actinomycetes</taxon>
        <taxon>Streptosporangiales</taxon>
        <taxon>Thermomonosporaceae</taxon>
        <taxon>Actinoallomurus</taxon>
    </lineage>
</organism>
<keyword evidence="1" id="KW-1133">Transmembrane helix</keyword>
<gene>
    <name evidence="2" type="ORF">GCM10023195_38580</name>
</gene>
<protein>
    <submittedName>
        <fullName evidence="2">Uncharacterized protein</fullName>
    </submittedName>
</protein>
<feature type="transmembrane region" description="Helical" evidence="1">
    <location>
        <begin position="15"/>
        <end position="36"/>
    </location>
</feature>
<accession>A0ABP8TJ19</accession>
<proteinExistence type="predicted"/>
<reference evidence="3" key="1">
    <citation type="journal article" date="2019" name="Int. J. Syst. Evol. Microbiol.">
        <title>The Global Catalogue of Microorganisms (GCM) 10K type strain sequencing project: providing services to taxonomists for standard genome sequencing and annotation.</title>
        <authorList>
            <consortium name="The Broad Institute Genomics Platform"/>
            <consortium name="The Broad Institute Genome Sequencing Center for Infectious Disease"/>
            <person name="Wu L."/>
            <person name="Ma J."/>
        </authorList>
    </citation>
    <scope>NUCLEOTIDE SEQUENCE [LARGE SCALE GENOMIC DNA]</scope>
    <source>
        <strain evidence="3">JCM 17938</strain>
    </source>
</reference>
<dbReference type="EMBL" id="BAABHJ010000008">
    <property type="protein sequence ID" value="GAA4609539.1"/>
    <property type="molecule type" value="Genomic_DNA"/>
</dbReference>
<comment type="caution">
    <text evidence="2">The sequence shown here is derived from an EMBL/GenBank/DDBJ whole genome shotgun (WGS) entry which is preliminary data.</text>
</comment>
<name>A0ABP8TJ19_9ACTN</name>
<feature type="transmembrane region" description="Helical" evidence="1">
    <location>
        <begin position="42"/>
        <end position="59"/>
    </location>
</feature>
<sequence>MPQGEFCLHNNRAGLARLTAVFGGVGVVASAAGFLYNPYWCILGALGIAVGAMFAVIGIRNPLMITLSGAGLTARGRDGAGVIPASAIEAVGLSKIGRVHYVTLWYDTVAVPSIPLAFDRYLRAMAPGVPGRIHIGAFSETDDAERISELHRLVAETGLGEWRDHPAG</sequence>
<evidence type="ECO:0000313" key="3">
    <source>
        <dbReference type="Proteomes" id="UP001500212"/>
    </source>
</evidence>
<keyword evidence="1" id="KW-0472">Membrane</keyword>
<keyword evidence="3" id="KW-1185">Reference proteome</keyword>